<keyword evidence="5" id="KW-0677">Repeat</keyword>
<evidence type="ECO:0000313" key="8">
    <source>
        <dbReference type="EMBL" id="SPC76570.1"/>
    </source>
</evidence>
<dbReference type="Pfam" id="PF25598">
    <property type="entry name" value="ARM_PUB"/>
    <property type="match status" value="1"/>
</dbReference>
<dbReference type="UniPathway" id="UPA00143"/>
<protein>
    <recommendedName>
        <fullName evidence="3">RING-type E3 ubiquitin transferase</fullName>
        <ecNumber evidence="3">2.3.2.27</ecNumber>
    </recommendedName>
</protein>
<dbReference type="EMBL" id="OIVN01000224">
    <property type="protein sequence ID" value="SPC76570.1"/>
    <property type="molecule type" value="Genomic_DNA"/>
</dbReference>
<dbReference type="InterPro" id="IPR045210">
    <property type="entry name" value="RING-Ubox_PUB"/>
</dbReference>
<dbReference type="PANTHER" id="PTHR23315:SF240">
    <property type="entry name" value="U-BOX DOMAIN-CONTAINING PROTEIN 5"/>
    <property type="match status" value="1"/>
</dbReference>
<dbReference type="InterPro" id="IPR058678">
    <property type="entry name" value="ARM_PUB"/>
</dbReference>
<dbReference type="InterPro" id="IPR013083">
    <property type="entry name" value="Znf_RING/FYVE/PHD"/>
</dbReference>
<sequence>MGTDVAEAVETLPDPSSFKVHYLMCKELLKLVDRISRIFPEIEAARPRCSAGIQSLCLLNRAIEKAKSLLQYCSESSKLYMAVTGDVIVSRFQRSRNMLEQSLGQIQNMVPVMLAVEISQIMDDLRSATFTLDSSEEEAGKALRGLLMQGASTSDSFETSEVKAIQFAVSTLHITSQKAILIEKRSIKKLLEKVGDGEATKKKILKYLLYLLKKYGNLVLGDQSGNTCVHHEAAVASENRRKNSMYSQSVEAESHVGYGHHEAQIDVLSRAVPPEEFRCPISSRLMYDPVVIESGQTFERMWIQKWFAEGNDTCPRTKVKLTHLSLTPNTGMKDLISKWCMRYGVTIPDPTMKPEVHYNLEISSSSIVSFSSSMNDLQLQLDLSNMSIGSLDMSYTSDSSHNKIADGLSLMSMQTRDEHKCQSSANINDSDLKFLFKLAELEWESQCEVVEDVKKKLNYNEEACHAMSSENFVEPLVRFLKDACDRNDIKAQKSGSQLLLAFVSKNRSGISYLSEEVYSLWAAFLNSEVAEEALDILEVLSGHQYCRDKILASGSLTSILKMLDSNSNFQERVIKILCNMSSNSDICSYIVSLGCIPKLVPFFVDSTLAGKCAFILKNLCSVEEAVVSIAETKGCITFVAELLENGSHEDQENAVTVLLSLCSQRAQYCQWVMEEGVIPALVDISINGNDQGKKSAKELLRLLRDIEYVDDQNCSGSDIAPSIDTTNLSKEKKSGKTSGFFARISIFSKHASPAVKKK</sequence>
<evidence type="ECO:0000256" key="4">
    <source>
        <dbReference type="ARBA" id="ARBA00022679"/>
    </source>
</evidence>
<dbReference type="SUPFAM" id="SSF48371">
    <property type="entry name" value="ARM repeat"/>
    <property type="match status" value="1"/>
</dbReference>
<dbReference type="PROSITE" id="PS51698">
    <property type="entry name" value="U_BOX"/>
    <property type="match status" value="1"/>
</dbReference>
<evidence type="ECO:0000256" key="5">
    <source>
        <dbReference type="ARBA" id="ARBA00022737"/>
    </source>
</evidence>
<dbReference type="Gene3D" id="3.30.40.10">
    <property type="entry name" value="Zinc/RING finger domain, C3HC4 (zinc finger)"/>
    <property type="match status" value="1"/>
</dbReference>
<dbReference type="CDD" id="cd16664">
    <property type="entry name" value="RING-Ubox_PUB"/>
    <property type="match status" value="1"/>
</dbReference>
<dbReference type="InterPro" id="IPR011989">
    <property type="entry name" value="ARM-like"/>
</dbReference>
<dbReference type="SMART" id="SM00504">
    <property type="entry name" value="Ubox"/>
    <property type="match status" value="1"/>
</dbReference>
<comment type="catalytic activity">
    <reaction evidence="1">
        <text>S-ubiquitinyl-[E2 ubiquitin-conjugating enzyme]-L-cysteine + [acceptor protein]-L-lysine = [E2 ubiquitin-conjugating enzyme]-L-cysteine + N(6)-ubiquitinyl-[acceptor protein]-L-lysine.</text>
        <dbReference type="EC" id="2.3.2.27"/>
    </reaction>
</comment>
<evidence type="ECO:0000256" key="6">
    <source>
        <dbReference type="ARBA" id="ARBA00022786"/>
    </source>
</evidence>
<reference evidence="8" key="1">
    <citation type="submission" date="2018-02" db="EMBL/GenBank/DDBJ databases">
        <authorList>
            <person name="Cohen D.B."/>
            <person name="Kent A.D."/>
        </authorList>
    </citation>
    <scope>NUCLEOTIDE SEQUENCE</scope>
</reference>
<comment type="pathway">
    <text evidence="2">Protein modification; protein ubiquitination.</text>
</comment>
<accession>A0A2N9EPF0</accession>
<dbReference type="GO" id="GO:0061630">
    <property type="term" value="F:ubiquitin protein ligase activity"/>
    <property type="evidence" value="ECO:0007669"/>
    <property type="project" value="UniProtKB-EC"/>
</dbReference>
<name>A0A2N9EPF0_FAGSY</name>
<gene>
    <name evidence="8" type="ORF">FSB_LOCUS4452</name>
</gene>
<keyword evidence="4" id="KW-0808">Transferase</keyword>
<dbReference type="PANTHER" id="PTHR23315">
    <property type="entry name" value="U BOX DOMAIN-CONTAINING"/>
    <property type="match status" value="1"/>
</dbReference>
<proteinExistence type="predicted"/>
<dbReference type="InterPro" id="IPR016024">
    <property type="entry name" value="ARM-type_fold"/>
</dbReference>
<dbReference type="InterPro" id="IPR003613">
    <property type="entry name" value="Ubox_domain"/>
</dbReference>
<keyword evidence="6" id="KW-0833">Ubl conjugation pathway</keyword>
<evidence type="ECO:0000256" key="2">
    <source>
        <dbReference type="ARBA" id="ARBA00004906"/>
    </source>
</evidence>
<dbReference type="InterPro" id="IPR000225">
    <property type="entry name" value="Armadillo"/>
</dbReference>
<organism evidence="8">
    <name type="scientific">Fagus sylvatica</name>
    <name type="common">Beechnut</name>
    <dbReference type="NCBI Taxonomy" id="28930"/>
    <lineage>
        <taxon>Eukaryota</taxon>
        <taxon>Viridiplantae</taxon>
        <taxon>Streptophyta</taxon>
        <taxon>Embryophyta</taxon>
        <taxon>Tracheophyta</taxon>
        <taxon>Spermatophyta</taxon>
        <taxon>Magnoliopsida</taxon>
        <taxon>eudicotyledons</taxon>
        <taxon>Gunneridae</taxon>
        <taxon>Pentapetalae</taxon>
        <taxon>rosids</taxon>
        <taxon>fabids</taxon>
        <taxon>Fagales</taxon>
        <taxon>Fagaceae</taxon>
        <taxon>Fagus</taxon>
    </lineage>
</organism>
<dbReference type="SUPFAM" id="SSF57850">
    <property type="entry name" value="RING/U-box"/>
    <property type="match status" value="1"/>
</dbReference>
<dbReference type="Gene3D" id="1.25.10.10">
    <property type="entry name" value="Leucine-rich Repeat Variant"/>
    <property type="match status" value="1"/>
</dbReference>
<dbReference type="SMART" id="SM00185">
    <property type="entry name" value="ARM"/>
    <property type="match status" value="4"/>
</dbReference>
<evidence type="ECO:0000259" key="7">
    <source>
        <dbReference type="PROSITE" id="PS51698"/>
    </source>
</evidence>
<dbReference type="GO" id="GO:0016567">
    <property type="term" value="P:protein ubiquitination"/>
    <property type="evidence" value="ECO:0007669"/>
    <property type="project" value="UniProtKB-UniPathway"/>
</dbReference>
<feature type="domain" description="U-box" evidence="7">
    <location>
        <begin position="272"/>
        <end position="346"/>
    </location>
</feature>
<dbReference type="AlphaFoldDB" id="A0A2N9EPF0"/>
<dbReference type="EC" id="2.3.2.27" evidence="3"/>
<dbReference type="Pfam" id="PF04564">
    <property type="entry name" value="U-box"/>
    <property type="match status" value="1"/>
</dbReference>
<evidence type="ECO:0000256" key="3">
    <source>
        <dbReference type="ARBA" id="ARBA00012483"/>
    </source>
</evidence>
<evidence type="ECO:0000256" key="1">
    <source>
        <dbReference type="ARBA" id="ARBA00000900"/>
    </source>
</evidence>